<evidence type="ECO:0000313" key="1">
    <source>
        <dbReference type="EMBL" id="MBM7644574.1"/>
    </source>
</evidence>
<evidence type="ECO:0000313" key="2">
    <source>
        <dbReference type="Proteomes" id="UP000808914"/>
    </source>
</evidence>
<organism evidence="1 2">
    <name type="scientific">Scopulibacillus daqui</name>
    <dbReference type="NCBI Taxonomy" id="1469162"/>
    <lineage>
        <taxon>Bacteria</taxon>
        <taxon>Bacillati</taxon>
        <taxon>Bacillota</taxon>
        <taxon>Bacilli</taxon>
        <taxon>Bacillales</taxon>
        <taxon>Sporolactobacillaceae</taxon>
        <taxon>Scopulibacillus</taxon>
    </lineage>
</organism>
<dbReference type="Proteomes" id="UP000808914">
    <property type="component" value="Unassembled WGS sequence"/>
</dbReference>
<protein>
    <submittedName>
        <fullName evidence="1">Glu-tRNA(Gln) amidotransferase subunit E-like FAD-binding protein</fullName>
    </submittedName>
</protein>
<name>A0ABS2PWZ7_9BACL</name>
<proteinExistence type="predicted"/>
<reference evidence="1 2" key="1">
    <citation type="submission" date="2021-01" db="EMBL/GenBank/DDBJ databases">
        <title>Genomic Encyclopedia of Type Strains, Phase IV (KMG-IV): sequencing the most valuable type-strain genomes for metagenomic binning, comparative biology and taxonomic classification.</title>
        <authorList>
            <person name="Goeker M."/>
        </authorList>
    </citation>
    <scope>NUCLEOTIDE SEQUENCE [LARGE SCALE GENOMIC DNA]</scope>
    <source>
        <strain evidence="1 2">DSM 28236</strain>
    </source>
</reference>
<gene>
    <name evidence="1" type="ORF">JOD45_000767</name>
</gene>
<dbReference type="EMBL" id="JAFBER010000003">
    <property type="protein sequence ID" value="MBM7644574.1"/>
    <property type="molecule type" value="Genomic_DNA"/>
</dbReference>
<dbReference type="RefSeq" id="WP_205002532.1">
    <property type="nucleotide sequence ID" value="NZ_JAFBER010000003.1"/>
</dbReference>
<sequence length="91" mass="10842">MYPEFQYFLEAYCIQSLDTDEVWDVIEPFKHNENPEVQKSLLAELQNILNNRDLAAAGKMIQEYGFRQFSDEEIKAWLNHMIKQLEEEGEQ</sequence>
<keyword evidence="2" id="KW-1185">Reference proteome</keyword>
<comment type="caution">
    <text evidence="1">The sequence shown here is derived from an EMBL/GenBank/DDBJ whole genome shotgun (WGS) entry which is preliminary data.</text>
</comment>
<accession>A0ABS2PWZ7</accession>